<sequence>MEYKNKKFIVFPNTNTDLERKLKIVILPNPYVNVLCEYLFDSNHNEVYEIQEMAERSNGITPSAFFGNDCISKLEFCGAMNIDTFFFLLSALAFARNKQYINKELSQIVSYYISNLKLELEQSDLDLFDQAEANIRELFQEFLSDTKLIEKIKKVCDILQEGNEPPNGKNYSTKLTLNDEKLLDYLSGRIIKAAKIASERDLVFKEYYNDSEIISPQASLSQVPAQEIACDLLFACIPKVLSNVRERLKRRFGEFKTKNELGNTEKNSITLSKHPKNQYIGVKKGIKRNPPVITKPTSSKRALPHKSSKLMVNNDISNGNILHFLKKKKTE</sequence>
<dbReference type="GeneID" id="39976892"/>
<dbReference type="AlphaFoldDB" id="A0A1J4MJV4"/>
<protein>
    <submittedName>
        <fullName evidence="1">Uncharacterized protein</fullName>
    </submittedName>
</protein>
<evidence type="ECO:0000313" key="2">
    <source>
        <dbReference type="Proteomes" id="UP000186176"/>
    </source>
</evidence>
<dbReference type="VEuPathDB" id="CryptoDB:cubi_00099"/>
<dbReference type="Proteomes" id="UP000186176">
    <property type="component" value="Unassembled WGS sequence"/>
</dbReference>
<name>A0A1J4MJV4_9CRYT</name>
<dbReference type="OrthoDB" id="342618at2759"/>
<proteinExistence type="predicted"/>
<keyword evidence="2" id="KW-1185">Reference proteome</keyword>
<accession>A0A1J4MJV4</accession>
<comment type="caution">
    <text evidence="1">The sequence shown here is derived from an EMBL/GenBank/DDBJ whole genome shotgun (WGS) entry which is preliminary data.</text>
</comment>
<reference evidence="1 2" key="1">
    <citation type="submission" date="2016-10" db="EMBL/GenBank/DDBJ databases">
        <title>Reductive evolution of mitochondrial metabolism and differential evolution of invasion-related proteins in Cryptosporidium.</title>
        <authorList>
            <person name="Liu S."/>
            <person name="Roellig D.M."/>
            <person name="Guo Y."/>
            <person name="Li N."/>
            <person name="Frace M.A."/>
            <person name="Tang K."/>
            <person name="Zhang L."/>
            <person name="Feng Y."/>
            <person name="Xiao L."/>
        </authorList>
    </citation>
    <scope>NUCLEOTIDE SEQUENCE [LARGE SCALE GENOMIC DNA]</scope>
    <source>
        <strain evidence="1">39726</strain>
    </source>
</reference>
<dbReference type="EMBL" id="LRBP01000009">
    <property type="protein sequence ID" value="OII74546.1"/>
    <property type="molecule type" value="Genomic_DNA"/>
</dbReference>
<dbReference type="RefSeq" id="XP_028875692.1">
    <property type="nucleotide sequence ID" value="XM_029017113.1"/>
</dbReference>
<organism evidence="1 2">
    <name type="scientific">Cryptosporidium ubiquitum</name>
    <dbReference type="NCBI Taxonomy" id="857276"/>
    <lineage>
        <taxon>Eukaryota</taxon>
        <taxon>Sar</taxon>
        <taxon>Alveolata</taxon>
        <taxon>Apicomplexa</taxon>
        <taxon>Conoidasida</taxon>
        <taxon>Coccidia</taxon>
        <taxon>Eucoccidiorida</taxon>
        <taxon>Eimeriorina</taxon>
        <taxon>Cryptosporidiidae</taxon>
        <taxon>Cryptosporidium</taxon>
    </lineage>
</organism>
<gene>
    <name evidence="1" type="ORF">cubi_00099</name>
</gene>
<evidence type="ECO:0000313" key="1">
    <source>
        <dbReference type="EMBL" id="OII74546.1"/>
    </source>
</evidence>